<dbReference type="HOGENOM" id="CLU_062658_5_2_0"/>
<dbReference type="AlphaFoldDB" id="F9EP95"/>
<comment type="caution">
    <text evidence="4">The sequence shown here is derived from an EMBL/GenBank/DDBJ whole genome shotgun (WGS) entry which is preliminary data.</text>
</comment>
<keyword evidence="2 4" id="KW-0378">Hydrolase</keyword>
<dbReference type="Proteomes" id="UP000005392">
    <property type="component" value="Unassembled WGS sequence"/>
</dbReference>
<evidence type="ECO:0000259" key="3">
    <source>
        <dbReference type="PROSITE" id="PS51462"/>
    </source>
</evidence>
<dbReference type="GO" id="GO:0005829">
    <property type="term" value="C:cytosol"/>
    <property type="evidence" value="ECO:0007669"/>
    <property type="project" value="TreeGrafter"/>
</dbReference>
<evidence type="ECO:0000313" key="4">
    <source>
        <dbReference type="EMBL" id="EGQ79220.1"/>
    </source>
</evidence>
<accession>F9EP95</accession>
<dbReference type="InterPro" id="IPR015797">
    <property type="entry name" value="NUDIX_hydrolase-like_dom_sf"/>
</dbReference>
<dbReference type="CDD" id="cd03424">
    <property type="entry name" value="NUDIX_ADPRase_Nudt5_UGPPase_Nudt14"/>
    <property type="match status" value="1"/>
</dbReference>
<keyword evidence="5" id="KW-1185">Reference proteome</keyword>
<comment type="cofactor">
    <cofactor evidence="1">
        <name>Mg(2+)</name>
        <dbReference type="ChEBI" id="CHEBI:18420"/>
    </cofactor>
</comment>
<organism evidence="4 5">
    <name type="scientific">Fusobacterium animalis ATCC 51191</name>
    <dbReference type="NCBI Taxonomy" id="997347"/>
    <lineage>
        <taxon>Bacteria</taxon>
        <taxon>Fusobacteriati</taxon>
        <taxon>Fusobacteriota</taxon>
        <taxon>Fusobacteriia</taxon>
        <taxon>Fusobacteriales</taxon>
        <taxon>Fusobacteriaceae</taxon>
        <taxon>Fusobacterium</taxon>
    </lineage>
</organism>
<proteinExistence type="predicted"/>
<evidence type="ECO:0000256" key="1">
    <source>
        <dbReference type="ARBA" id="ARBA00001946"/>
    </source>
</evidence>
<evidence type="ECO:0000256" key="2">
    <source>
        <dbReference type="ARBA" id="ARBA00022801"/>
    </source>
</evidence>
<dbReference type="PANTHER" id="PTHR11839:SF18">
    <property type="entry name" value="NUDIX HYDROLASE DOMAIN-CONTAINING PROTEIN"/>
    <property type="match status" value="1"/>
</dbReference>
<feature type="domain" description="Nudix hydrolase" evidence="3">
    <location>
        <begin position="30"/>
        <end position="170"/>
    </location>
</feature>
<protein>
    <submittedName>
        <fullName evidence="4">Phosphohydrolase</fullName>
    </submittedName>
</protein>
<reference evidence="4 5" key="1">
    <citation type="submission" date="2011-05" db="EMBL/GenBank/DDBJ databases">
        <authorList>
            <person name="Muzny D."/>
            <person name="Qin X."/>
            <person name="Deng J."/>
            <person name="Jiang H."/>
            <person name="Liu Y."/>
            <person name="Qu J."/>
            <person name="Song X.-Z."/>
            <person name="Zhang L."/>
            <person name="Thornton R."/>
            <person name="Coyle M."/>
            <person name="Francisco L."/>
            <person name="Jackson L."/>
            <person name="Javaid M."/>
            <person name="Korchina V."/>
            <person name="Kovar C."/>
            <person name="Mata R."/>
            <person name="Mathew T."/>
            <person name="Ngo R."/>
            <person name="Nguyen L."/>
            <person name="Nguyen N."/>
            <person name="Okwuonu G."/>
            <person name="Ongeri F."/>
            <person name="Pham C."/>
            <person name="Simmons D."/>
            <person name="Wilczek-Boney K."/>
            <person name="Hale W."/>
            <person name="Jakkamsetti A."/>
            <person name="Pham P."/>
            <person name="Ruth R."/>
            <person name="San Lucas F."/>
            <person name="Warren J."/>
            <person name="Zhang J."/>
            <person name="Zhao Z."/>
            <person name="Zhou C."/>
            <person name="Zhu D."/>
            <person name="Lee S."/>
            <person name="Bess C."/>
            <person name="Blankenburg K."/>
            <person name="Forbes L."/>
            <person name="Fu Q."/>
            <person name="Gubbala S."/>
            <person name="Hirani K."/>
            <person name="Jayaseelan J.C."/>
            <person name="Lara F."/>
            <person name="Munidasa M."/>
            <person name="Palculict T."/>
            <person name="Patil S."/>
            <person name="Pu L.-L."/>
            <person name="Saada N."/>
            <person name="Tang L."/>
            <person name="Weissenberger G."/>
            <person name="Zhu Y."/>
            <person name="Hemphill L."/>
            <person name="Shang Y."/>
            <person name="Youmans B."/>
            <person name="Ayvaz T."/>
            <person name="Ross M."/>
            <person name="Santibanez J."/>
            <person name="Aqrawi P."/>
            <person name="Gross S."/>
            <person name="Joshi V."/>
            <person name="Fowler G."/>
            <person name="Nazareth L."/>
            <person name="Reid J."/>
            <person name="Worley K."/>
            <person name="Petrosino J."/>
            <person name="Highlander S."/>
            <person name="Gibbs R."/>
        </authorList>
    </citation>
    <scope>NUCLEOTIDE SEQUENCE [LARGE SCALE GENOMIC DNA]</scope>
    <source>
        <strain evidence="4 5">ATCC 51191</strain>
    </source>
</reference>
<dbReference type="PATRIC" id="fig|997347.4.peg.1623"/>
<dbReference type="PROSITE" id="PS51462">
    <property type="entry name" value="NUDIX"/>
    <property type="match status" value="1"/>
</dbReference>
<dbReference type="GO" id="GO:0006753">
    <property type="term" value="P:nucleoside phosphate metabolic process"/>
    <property type="evidence" value="ECO:0007669"/>
    <property type="project" value="TreeGrafter"/>
</dbReference>
<dbReference type="SUPFAM" id="SSF55811">
    <property type="entry name" value="Nudix"/>
    <property type="match status" value="1"/>
</dbReference>
<dbReference type="EMBL" id="AFQD01000297">
    <property type="protein sequence ID" value="EGQ79220.1"/>
    <property type="molecule type" value="Genomic_DNA"/>
</dbReference>
<dbReference type="GO" id="GO:0016787">
    <property type="term" value="F:hydrolase activity"/>
    <property type="evidence" value="ECO:0007669"/>
    <property type="project" value="UniProtKB-KW"/>
</dbReference>
<dbReference type="Gene3D" id="3.90.79.10">
    <property type="entry name" value="Nucleoside Triphosphate Pyrophosphohydrolase"/>
    <property type="match status" value="1"/>
</dbReference>
<dbReference type="InterPro" id="IPR020084">
    <property type="entry name" value="NUDIX_hydrolase_CS"/>
</dbReference>
<dbReference type="Pfam" id="PF00293">
    <property type="entry name" value="NUDIX"/>
    <property type="match status" value="1"/>
</dbReference>
<sequence>MKILDTPNLKFLKVGVDTDPLNNHNLEYLEKQNAIAALILNHSGDKVLFVNQYRAGVHNYIYEVPAGLIENGEEPIVALEREVREETGYKREDYDILYDSNTGFLVSPGYTTEKIYIYIIKLKSDDIVPLELDLDETENLYTRWIDIKDAGKLTLDMKNYIFFTYICKFNKIELYFFYFQW</sequence>
<evidence type="ECO:0000313" key="5">
    <source>
        <dbReference type="Proteomes" id="UP000005392"/>
    </source>
</evidence>
<gene>
    <name evidence="4" type="ORF">HMPREF9094_1750</name>
</gene>
<name>F9EP95_9FUSO</name>
<dbReference type="STRING" id="76859.RN98_05805"/>
<dbReference type="PANTHER" id="PTHR11839">
    <property type="entry name" value="UDP/ADP-SUGAR PYROPHOSPHATASE"/>
    <property type="match status" value="1"/>
</dbReference>
<dbReference type="InterPro" id="IPR000086">
    <property type="entry name" value="NUDIX_hydrolase_dom"/>
</dbReference>
<dbReference type="GO" id="GO:0019693">
    <property type="term" value="P:ribose phosphate metabolic process"/>
    <property type="evidence" value="ECO:0007669"/>
    <property type="project" value="TreeGrafter"/>
</dbReference>
<dbReference type="PROSITE" id="PS00893">
    <property type="entry name" value="NUDIX_BOX"/>
    <property type="match status" value="1"/>
</dbReference>